<evidence type="ECO:0000259" key="3">
    <source>
        <dbReference type="Pfam" id="PF00582"/>
    </source>
</evidence>
<evidence type="ECO:0000256" key="1">
    <source>
        <dbReference type="ARBA" id="ARBA00008791"/>
    </source>
</evidence>
<comment type="similarity">
    <text evidence="1">Belongs to the universal stress protein A family.</text>
</comment>
<dbReference type="PRINTS" id="PR01438">
    <property type="entry name" value="UNVRSLSTRESS"/>
</dbReference>
<feature type="compositionally biased region" description="Polar residues" evidence="2">
    <location>
        <begin position="322"/>
        <end position="331"/>
    </location>
</feature>
<dbReference type="EMBL" id="CP000384">
    <property type="protein sequence ID" value="ABG11085.1"/>
    <property type="molecule type" value="Genomic_DNA"/>
</dbReference>
<dbReference type="InterPro" id="IPR006016">
    <property type="entry name" value="UspA"/>
</dbReference>
<name>A0A5Q5BRH3_MYCSS</name>
<dbReference type="PANTHER" id="PTHR46268">
    <property type="entry name" value="STRESS RESPONSE PROTEIN NHAX"/>
    <property type="match status" value="1"/>
</dbReference>
<evidence type="ECO:0000313" key="4">
    <source>
        <dbReference type="EMBL" id="ABG11085.1"/>
    </source>
</evidence>
<dbReference type="InterPro" id="IPR014729">
    <property type="entry name" value="Rossmann-like_a/b/a_fold"/>
</dbReference>
<protein>
    <submittedName>
        <fullName evidence="4">UspA</fullName>
    </submittedName>
</protein>
<evidence type="ECO:0000256" key="2">
    <source>
        <dbReference type="SAM" id="MobiDB-lite"/>
    </source>
</evidence>
<dbReference type="AlphaFoldDB" id="A0A5Q5BRH3"/>
<dbReference type="Pfam" id="PF00582">
    <property type="entry name" value="Usp"/>
    <property type="match status" value="2"/>
</dbReference>
<dbReference type="PANTHER" id="PTHR46268:SF6">
    <property type="entry name" value="UNIVERSAL STRESS PROTEIN UP12"/>
    <property type="match status" value="1"/>
</dbReference>
<gene>
    <name evidence="4" type="ordered locus">Mmcs_4981</name>
</gene>
<feature type="region of interest" description="Disordered" evidence="2">
    <location>
        <begin position="319"/>
        <end position="341"/>
    </location>
</feature>
<dbReference type="KEGG" id="mmc:Mmcs_4981"/>
<accession>A0A5Q5BRH3</accession>
<dbReference type="Gene3D" id="3.40.50.620">
    <property type="entry name" value="HUPs"/>
    <property type="match status" value="2"/>
</dbReference>
<proteinExistence type="inferred from homology"/>
<dbReference type="InterPro" id="IPR006015">
    <property type="entry name" value="Universal_stress_UspA"/>
</dbReference>
<reference evidence="4" key="1">
    <citation type="submission" date="2006-06" db="EMBL/GenBank/DDBJ databases">
        <title>Complete sequence of chromosome of Mycobacterium sp. MCS.</title>
        <authorList>
            <consortium name="US DOE Joint Genome Institute"/>
            <person name="Copeland A."/>
            <person name="Lucas S."/>
            <person name="Lapidus A."/>
            <person name="Barry K."/>
            <person name="Detter J.C."/>
            <person name="Glavina del Rio T."/>
            <person name="Hammon N."/>
            <person name="Israni S."/>
            <person name="Dalin E."/>
            <person name="Tice H."/>
            <person name="Pitluck S."/>
            <person name="Martinez M."/>
            <person name="Schmutz J."/>
            <person name="Larimer F."/>
            <person name="Land M."/>
            <person name="Hauser L."/>
            <person name="Kyrpides N."/>
            <person name="Kim E."/>
            <person name="Miller C.D."/>
            <person name="Hughes J.E."/>
            <person name="Anderson A.J."/>
            <person name="Sims R.C."/>
            <person name="Richardson P."/>
        </authorList>
    </citation>
    <scope>NUCLEOTIDE SEQUENCE [LARGE SCALE GENOMIC DNA]</scope>
    <source>
        <strain evidence="4">MCS</strain>
    </source>
</reference>
<feature type="domain" description="UspA" evidence="3">
    <location>
        <begin position="187"/>
        <end position="318"/>
    </location>
</feature>
<feature type="domain" description="UspA" evidence="3">
    <location>
        <begin position="36"/>
        <end position="176"/>
    </location>
</feature>
<organism evidence="4">
    <name type="scientific">Mycobacterium sp. (strain MCS)</name>
    <dbReference type="NCBI Taxonomy" id="164756"/>
    <lineage>
        <taxon>Bacteria</taxon>
        <taxon>Bacillati</taxon>
        <taxon>Actinomycetota</taxon>
        <taxon>Actinomycetes</taxon>
        <taxon>Mycobacteriales</taxon>
        <taxon>Mycobacteriaceae</taxon>
        <taxon>Mycobacterium</taxon>
    </lineage>
</organism>
<dbReference type="SUPFAM" id="SSF52402">
    <property type="entry name" value="Adenine nucleotide alpha hydrolases-like"/>
    <property type="match status" value="2"/>
</dbReference>
<sequence>MRERCRIPGRRPFASGGTYAHTSEVSMSASPDKSGILVGVDGSAFSDVAVRWAVREAVMRQEELTVMAVAQRHMPLLVTYDNEKILNSRQSQHSEIDQVLADACRIVDDMLGESRPVRVEIAFMFAHPLGGLIEASEEMRLVVVGCRGMGAWDRLTLGSVSSGLVRHAHCPVAVIHKERPALDAHAPILLGIDGSPASESATAMAFEEASLRGAPLIAVHAWADHSMSAADLDGAMDQQKGAEILSERLAGWQEDYPDVQVKPTLIDQDAGRWMVNHSDTAQLIVVGSHGRGGFAGMLLGSVSSTVVHAAEVPVIVARTPVGPTQPSNSAAPASHTDAPGR</sequence>